<accession>A0A1E1JQV0</accession>
<sequence>MSSFCHEADLPPRGHWKARGVALNEVDMYLGILGEVFGYMINVKNSEDRYLDSSSRIGWKEKWNPRFSVLEFRVSYSRAASYV</sequence>
<dbReference type="AlphaFoldDB" id="A0A1E1JQV0"/>
<evidence type="ECO:0000313" key="2">
    <source>
        <dbReference type="Proteomes" id="UP000178129"/>
    </source>
</evidence>
<dbReference type="InParanoid" id="A0A1E1JQV0"/>
<reference evidence="2" key="1">
    <citation type="submission" date="2016-03" db="EMBL/GenBank/DDBJ databases">
        <authorList>
            <person name="Ploux O."/>
        </authorList>
    </citation>
    <scope>NUCLEOTIDE SEQUENCE [LARGE SCALE GENOMIC DNA]</scope>
    <source>
        <strain evidence="2">UK7</strain>
    </source>
</reference>
<comment type="caution">
    <text evidence="1">The sequence shown here is derived from an EMBL/GenBank/DDBJ whole genome shotgun (WGS) entry which is preliminary data.</text>
</comment>
<name>A0A1E1JQV0_9HELO</name>
<proteinExistence type="predicted"/>
<dbReference type="EMBL" id="FJUW01000001">
    <property type="protein sequence ID" value="CZS88255.1"/>
    <property type="molecule type" value="Genomic_DNA"/>
</dbReference>
<gene>
    <name evidence="1" type="ORF">RCO7_14105</name>
</gene>
<keyword evidence="2" id="KW-1185">Reference proteome</keyword>
<dbReference type="Proteomes" id="UP000178129">
    <property type="component" value="Unassembled WGS sequence"/>
</dbReference>
<evidence type="ECO:0000313" key="1">
    <source>
        <dbReference type="EMBL" id="CZS88255.1"/>
    </source>
</evidence>
<organism evidence="1 2">
    <name type="scientific">Rhynchosporium graminicola</name>
    <dbReference type="NCBI Taxonomy" id="2792576"/>
    <lineage>
        <taxon>Eukaryota</taxon>
        <taxon>Fungi</taxon>
        <taxon>Dikarya</taxon>
        <taxon>Ascomycota</taxon>
        <taxon>Pezizomycotina</taxon>
        <taxon>Leotiomycetes</taxon>
        <taxon>Helotiales</taxon>
        <taxon>Ploettnerulaceae</taxon>
        <taxon>Rhynchosporium</taxon>
    </lineage>
</organism>
<protein>
    <submittedName>
        <fullName evidence="1">Uncharacterized protein</fullName>
    </submittedName>
</protein>